<dbReference type="InterPro" id="IPR033337">
    <property type="entry name" value="TORTIFOLIA1/SINE1-2"/>
</dbReference>
<dbReference type="GO" id="GO:0008017">
    <property type="term" value="F:microtubule binding"/>
    <property type="evidence" value="ECO:0007669"/>
    <property type="project" value="InterPro"/>
</dbReference>
<sequence>MSLRQSASISSMATAGEGSKVQFSKLEFGDRRRLLGLVFGRVWQRIRFELVPLFASSMKEEIMMLMLEFKWDVCNWPILKDIEKFTDVNAGIQVGRMQHVSPMGRNISQLLFIELENLEKDPETRRAAMKALKSYVKDLDSKTIPIFLSRASEIKDPSSPSGESIISLFEVLVRSHGRSIVPYINNIMDLIVKTLSSTSGSFALHQSCSKVVPAIARYCIDPLMLENEKARIVCSLSKPLSNVLMGSQENAASGAALCLKALVESDNWRFASDDVVNEVCLKVAGALEENQTQTASHMGLVMALLQHNTLIIDAYSRSLIRSGLQILTADSKEKNSQKRLSAIQMINFLMKCVDSRSICSEIAKIVDVLEESQNDSLPFVRGAAFEALQTAKIVARQRESLSKVCSSPFAGSNSDKIIVRNNPQVDKDDSGDAEDSDEFSVDSPLSLGKSSCNVENGRRASRRLWGDAIRGIHAPNENGFCRQALSSSDSSIVHLERFKDELSEPHAEHLESLPAQNIVARSFTSSPPRSRPQLIDNANIYYTPRKLNGPLRNTSSANFRDHVIQHSRIITSPASVEVEWKPNMLLNRANSSQNLNHTIEARVNGSMKRLHTQQTLWDGEHLTNESTDCPCTTSCIICCKGEEKVQMKKTRSGKSDKAVLGLFSFVLIAVILSIFWIDNDKVLSDVVPT</sequence>
<keyword evidence="5" id="KW-1185">Reference proteome</keyword>
<dbReference type="InterPro" id="IPR057600">
    <property type="entry name" value="TORTIFOLIA1/SINE1-2_N"/>
</dbReference>
<feature type="region of interest" description="Disordered" evidence="1">
    <location>
        <begin position="415"/>
        <end position="444"/>
    </location>
</feature>
<keyword evidence="2" id="KW-0472">Membrane</keyword>
<evidence type="ECO:0000313" key="5">
    <source>
        <dbReference type="Proteomes" id="UP000243459"/>
    </source>
</evidence>
<dbReference type="EMBL" id="CM007383">
    <property type="protein sequence ID" value="ONK74301.1"/>
    <property type="molecule type" value="Genomic_DNA"/>
</dbReference>
<evidence type="ECO:0000256" key="1">
    <source>
        <dbReference type="SAM" id="MobiDB-lite"/>
    </source>
</evidence>
<dbReference type="Proteomes" id="UP000243459">
    <property type="component" value="Chromosome 3"/>
</dbReference>
<organism evidence="4 5">
    <name type="scientific">Asparagus officinalis</name>
    <name type="common">Garden asparagus</name>
    <dbReference type="NCBI Taxonomy" id="4686"/>
    <lineage>
        <taxon>Eukaryota</taxon>
        <taxon>Viridiplantae</taxon>
        <taxon>Streptophyta</taxon>
        <taxon>Embryophyta</taxon>
        <taxon>Tracheophyta</taxon>
        <taxon>Spermatophyta</taxon>
        <taxon>Magnoliopsida</taxon>
        <taxon>Liliopsida</taxon>
        <taxon>Asparagales</taxon>
        <taxon>Asparagaceae</taxon>
        <taxon>Asparagoideae</taxon>
        <taxon>Asparagus</taxon>
    </lineage>
</organism>
<protein>
    <recommendedName>
        <fullName evidence="3">TORTIFOLIA1/SINE1-2 N-terminal domain-containing protein</fullName>
    </recommendedName>
</protein>
<feature type="domain" description="TORTIFOLIA1/SINE1-2 N-terminal" evidence="3">
    <location>
        <begin position="115"/>
        <end position="391"/>
    </location>
</feature>
<proteinExistence type="predicted"/>
<dbReference type="InterPro" id="IPR016024">
    <property type="entry name" value="ARM-type_fold"/>
</dbReference>
<feature type="compositionally biased region" description="Acidic residues" evidence="1">
    <location>
        <begin position="431"/>
        <end position="440"/>
    </location>
</feature>
<evidence type="ECO:0000313" key="4">
    <source>
        <dbReference type="EMBL" id="ONK74301.1"/>
    </source>
</evidence>
<gene>
    <name evidence="4" type="ORF">A4U43_C03F4840</name>
</gene>
<dbReference type="AlphaFoldDB" id="A0A5P1FCG2"/>
<keyword evidence="2" id="KW-0812">Transmembrane</keyword>
<dbReference type="Gramene" id="ONK74301">
    <property type="protein sequence ID" value="ONK74301"/>
    <property type="gene ID" value="A4U43_C03F4840"/>
</dbReference>
<dbReference type="InterPro" id="IPR011989">
    <property type="entry name" value="ARM-like"/>
</dbReference>
<reference evidence="5" key="1">
    <citation type="journal article" date="2017" name="Nat. Commun.">
        <title>The asparagus genome sheds light on the origin and evolution of a young Y chromosome.</title>
        <authorList>
            <person name="Harkess A."/>
            <person name="Zhou J."/>
            <person name="Xu C."/>
            <person name="Bowers J.E."/>
            <person name="Van der Hulst R."/>
            <person name="Ayyampalayam S."/>
            <person name="Mercati F."/>
            <person name="Riccardi P."/>
            <person name="McKain M.R."/>
            <person name="Kakrana A."/>
            <person name="Tang H."/>
            <person name="Ray J."/>
            <person name="Groenendijk J."/>
            <person name="Arikit S."/>
            <person name="Mathioni S.M."/>
            <person name="Nakano M."/>
            <person name="Shan H."/>
            <person name="Telgmann-Rauber A."/>
            <person name="Kanno A."/>
            <person name="Yue Z."/>
            <person name="Chen H."/>
            <person name="Li W."/>
            <person name="Chen Y."/>
            <person name="Xu X."/>
            <person name="Zhang Y."/>
            <person name="Luo S."/>
            <person name="Chen H."/>
            <person name="Gao J."/>
            <person name="Mao Z."/>
            <person name="Pires J.C."/>
            <person name="Luo M."/>
            <person name="Kudrna D."/>
            <person name="Wing R.A."/>
            <person name="Meyers B.C."/>
            <person name="Yi K."/>
            <person name="Kong H."/>
            <person name="Lavrijsen P."/>
            <person name="Sunseri F."/>
            <person name="Falavigna A."/>
            <person name="Ye Y."/>
            <person name="Leebens-Mack J.H."/>
            <person name="Chen G."/>
        </authorList>
    </citation>
    <scope>NUCLEOTIDE SEQUENCE [LARGE SCALE GENOMIC DNA]</scope>
    <source>
        <strain evidence="5">cv. DH0086</strain>
    </source>
</reference>
<evidence type="ECO:0000256" key="2">
    <source>
        <dbReference type="SAM" id="Phobius"/>
    </source>
</evidence>
<dbReference type="PANTHER" id="PTHR31355">
    <property type="entry name" value="MICROTUBULE-ASSOCIATED PROTEIN TORTIFOLIA1"/>
    <property type="match status" value="1"/>
</dbReference>
<feature type="transmembrane region" description="Helical" evidence="2">
    <location>
        <begin position="658"/>
        <end position="677"/>
    </location>
</feature>
<dbReference type="GO" id="GO:0005874">
    <property type="term" value="C:microtubule"/>
    <property type="evidence" value="ECO:0007669"/>
    <property type="project" value="InterPro"/>
</dbReference>
<dbReference type="SUPFAM" id="SSF48371">
    <property type="entry name" value="ARM repeat"/>
    <property type="match status" value="1"/>
</dbReference>
<keyword evidence="2" id="KW-1133">Transmembrane helix</keyword>
<dbReference type="Pfam" id="PF24714">
    <property type="entry name" value="TOR1L1_N"/>
    <property type="match status" value="1"/>
</dbReference>
<name>A0A5P1FCG2_ASPOF</name>
<accession>A0A5P1FCG2</accession>
<dbReference type="PANTHER" id="PTHR31355:SF4">
    <property type="entry name" value="TOG DOMAIN-CONTAINING PROTEIN"/>
    <property type="match status" value="1"/>
</dbReference>
<dbReference type="Gene3D" id="1.25.10.10">
    <property type="entry name" value="Leucine-rich Repeat Variant"/>
    <property type="match status" value="1"/>
</dbReference>
<evidence type="ECO:0000259" key="3">
    <source>
        <dbReference type="Pfam" id="PF24714"/>
    </source>
</evidence>